<gene>
    <name evidence="7" type="ORF">PCA31118_03974</name>
</gene>
<dbReference type="CDD" id="cd07377">
    <property type="entry name" value="WHTH_GntR"/>
    <property type="match status" value="1"/>
</dbReference>
<dbReference type="InterPro" id="IPR015424">
    <property type="entry name" value="PyrdxlP-dep_Trfase"/>
</dbReference>
<dbReference type="Pfam" id="PF00392">
    <property type="entry name" value="GntR"/>
    <property type="match status" value="1"/>
</dbReference>
<evidence type="ECO:0000256" key="4">
    <source>
        <dbReference type="ARBA" id="ARBA00023125"/>
    </source>
</evidence>
<dbReference type="GO" id="GO:0003677">
    <property type="term" value="F:DNA binding"/>
    <property type="evidence" value="ECO:0007669"/>
    <property type="project" value="UniProtKB-KW"/>
</dbReference>
<dbReference type="InterPro" id="IPR036390">
    <property type="entry name" value="WH_DNA-bd_sf"/>
</dbReference>
<proteinExistence type="inferred from homology"/>
<evidence type="ECO:0000313" key="8">
    <source>
        <dbReference type="Proteomes" id="UP000414136"/>
    </source>
</evidence>
<dbReference type="AlphaFoldDB" id="A0A5E5AFB9"/>
<evidence type="ECO:0000256" key="5">
    <source>
        <dbReference type="ARBA" id="ARBA00023163"/>
    </source>
</evidence>
<dbReference type="Pfam" id="PF00155">
    <property type="entry name" value="Aminotran_1_2"/>
    <property type="match status" value="1"/>
</dbReference>
<evidence type="ECO:0000256" key="2">
    <source>
        <dbReference type="ARBA" id="ARBA00022898"/>
    </source>
</evidence>
<dbReference type="CDD" id="cd00609">
    <property type="entry name" value="AAT_like"/>
    <property type="match status" value="1"/>
</dbReference>
<dbReference type="EMBL" id="CABPSQ010000009">
    <property type="protein sequence ID" value="VVE71806.1"/>
    <property type="molecule type" value="Genomic_DNA"/>
</dbReference>
<sequence length="468" mass="50659">MTASLSSTALASASSANLSPSSPMSSPVTALVERLSDEIRSGVLPPGTLLPTHRKLAAQYGIAIASATKVYAKLRDLGLVVGEVGRGTFVRDRPMQREWDVDDEARLSASAVDLSFNHPSWPEQSELLRATLRELTTAGDLSALMHQQPPGGRRHERETVATYLRQARGIDAPAEQVFLVGGAQQGLDVVVRTALRAGDGVVVDALTYPGFRMTASLAGLALRPIACGSRGPDLDAVEAACRQRAVRAIYTMPTLHNPLGWVLSAAQRARLVAIARRYDCLIVEDATYAYLANDAPPPIVTLAPERTFYVSSVSKSMATGLRFGYVIAPAGHAGQIKRVIRATYWSLPSLVTTIATRWMASGEFRRREQCQIESAKQRQAMARKVLRGMDVVAHPSSLFLWLPLPEGLRMDQVASALAVRGIAVSKAQAYATTRHAPHALRLGLSSMADAQVEPVLTEVRDVIERMPW</sequence>
<dbReference type="Proteomes" id="UP000414136">
    <property type="component" value="Unassembled WGS sequence"/>
</dbReference>
<protein>
    <submittedName>
        <fullName evidence="7">GntR family transcriptional regulator</fullName>
    </submittedName>
</protein>
<keyword evidence="4" id="KW-0238">DNA-binding</keyword>
<dbReference type="SMART" id="SM00345">
    <property type="entry name" value="HTH_GNTR"/>
    <property type="match status" value="1"/>
</dbReference>
<dbReference type="InterPro" id="IPR036388">
    <property type="entry name" value="WH-like_DNA-bd_sf"/>
</dbReference>
<dbReference type="Gene3D" id="1.10.10.10">
    <property type="entry name" value="Winged helix-like DNA-binding domain superfamily/Winged helix DNA-binding domain"/>
    <property type="match status" value="1"/>
</dbReference>
<evidence type="ECO:0000313" key="7">
    <source>
        <dbReference type="EMBL" id="VVE71806.1"/>
    </source>
</evidence>
<comment type="similarity">
    <text evidence="1">In the C-terminal section; belongs to the class-I pyridoxal-phosphate-dependent aminotransferase family.</text>
</comment>
<keyword evidence="3" id="KW-0805">Transcription regulation</keyword>
<dbReference type="GO" id="GO:0003700">
    <property type="term" value="F:DNA-binding transcription factor activity"/>
    <property type="evidence" value="ECO:0007669"/>
    <property type="project" value="InterPro"/>
</dbReference>
<reference evidence="7 8" key="1">
    <citation type="submission" date="2019-08" db="EMBL/GenBank/DDBJ databases">
        <authorList>
            <person name="Peeters C."/>
        </authorList>
    </citation>
    <scope>NUCLEOTIDE SEQUENCE [LARGE SCALE GENOMIC DNA]</scope>
    <source>
        <strain evidence="7 8">LMG 31118</strain>
    </source>
</reference>
<accession>A0A5E5AFB9</accession>
<dbReference type="SUPFAM" id="SSF53383">
    <property type="entry name" value="PLP-dependent transferases"/>
    <property type="match status" value="1"/>
</dbReference>
<dbReference type="PANTHER" id="PTHR46577:SF1">
    <property type="entry name" value="HTH-TYPE TRANSCRIPTIONAL REGULATORY PROTEIN GABR"/>
    <property type="match status" value="1"/>
</dbReference>
<dbReference type="PROSITE" id="PS50949">
    <property type="entry name" value="HTH_GNTR"/>
    <property type="match status" value="1"/>
</dbReference>
<evidence type="ECO:0000259" key="6">
    <source>
        <dbReference type="PROSITE" id="PS50949"/>
    </source>
</evidence>
<dbReference type="InterPro" id="IPR015421">
    <property type="entry name" value="PyrdxlP-dep_Trfase_major"/>
</dbReference>
<dbReference type="PANTHER" id="PTHR46577">
    <property type="entry name" value="HTH-TYPE TRANSCRIPTIONAL REGULATORY PROTEIN GABR"/>
    <property type="match status" value="1"/>
</dbReference>
<keyword evidence="5" id="KW-0804">Transcription</keyword>
<evidence type="ECO:0000256" key="3">
    <source>
        <dbReference type="ARBA" id="ARBA00023015"/>
    </source>
</evidence>
<keyword evidence="2" id="KW-0663">Pyridoxal phosphate</keyword>
<dbReference type="InterPro" id="IPR051446">
    <property type="entry name" value="HTH_trans_reg/aminotransferase"/>
</dbReference>
<dbReference type="GO" id="GO:0030170">
    <property type="term" value="F:pyridoxal phosphate binding"/>
    <property type="evidence" value="ECO:0007669"/>
    <property type="project" value="InterPro"/>
</dbReference>
<keyword evidence="8" id="KW-1185">Reference proteome</keyword>
<dbReference type="InterPro" id="IPR000524">
    <property type="entry name" value="Tscrpt_reg_HTH_GntR"/>
</dbReference>
<dbReference type="Gene3D" id="3.40.640.10">
    <property type="entry name" value="Type I PLP-dependent aspartate aminotransferase-like (Major domain)"/>
    <property type="match status" value="1"/>
</dbReference>
<dbReference type="InterPro" id="IPR004839">
    <property type="entry name" value="Aminotransferase_I/II_large"/>
</dbReference>
<evidence type="ECO:0000256" key="1">
    <source>
        <dbReference type="ARBA" id="ARBA00005384"/>
    </source>
</evidence>
<organism evidence="7 8">
    <name type="scientific">Pandoraea captiosa</name>
    <dbReference type="NCBI Taxonomy" id="2508302"/>
    <lineage>
        <taxon>Bacteria</taxon>
        <taxon>Pseudomonadati</taxon>
        <taxon>Pseudomonadota</taxon>
        <taxon>Betaproteobacteria</taxon>
        <taxon>Burkholderiales</taxon>
        <taxon>Burkholderiaceae</taxon>
        <taxon>Pandoraea</taxon>
    </lineage>
</organism>
<dbReference type="RefSeq" id="WP_246190329.1">
    <property type="nucleotide sequence ID" value="NZ_CABPSQ010000009.1"/>
</dbReference>
<feature type="domain" description="HTH gntR-type" evidence="6">
    <location>
        <begin position="25"/>
        <end position="93"/>
    </location>
</feature>
<name>A0A5E5AFB9_9BURK</name>
<dbReference type="SUPFAM" id="SSF46785">
    <property type="entry name" value="Winged helix' DNA-binding domain"/>
    <property type="match status" value="1"/>
</dbReference>